<evidence type="ECO:0000313" key="2">
    <source>
        <dbReference type="Proteomes" id="UP000663671"/>
    </source>
</evidence>
<reference evidence="1" key="1">
    <citation type="submission" date="2021-01" db="EMBL/GenBank/DDBJ databases">
        <title>Chromosome-level genome assembly of a human fungal pathogen reveals clustering of transcriptionally co-regulated genes.</title>
        <authorList>
            <person name="Voorhies M."/>
            <person name="Cohen S."/>
            <person name="Shea T.P."/>
            <person name="Petrus S."/>
            <person name="Munoz J.F."/>
            <person name="Poplawski S."/>
            <person name="Goldman W.E."/>
            <person name="Michael T."/>
            <person name="Cuomo C.A."/>
            <person name="Sil A."/>
            <person name="Beyhan S."/>
        </authorList>
    </citation>
    <scope>NUCLEOTIDE SEQUENCE</scope>
    <source>
        <strain evidence="1">WU24</strain>
    </source>
</reference>
<dbReference type="AlphaFoldDB" id="A0A8A1MEN6"/>
<sequence>MPTPVGNSSYYRSLQSHAFYSHEEPSRYNNRSFASWTLIKSLRLRYGQVPGENAGASQTELDMMRPQVKLTHSAFIALISVSRCIQLGRNRVDDFEHPPYPLASQTTENSCSNDTCCGGGFHMSINFRDQMESMPEKLKKDSNMTPDRLKEYKIFVGKIQDII</sequence>
<evidence type="ECO:0000313" key="1">
    <source>
        <dbReference type="EMBL" id="QSS63620.1"/>
    </source>
</evidence>
<organism evidence="1 2">
    <name type="scientific">Ajellomyces capsulatus</name>
    <name type="common">Darling's disease fungus</name>
    <name type="synonym">Histoplasma capsulatum</name>
    <dbReference type="NCBI Taxonomy" id="5037"/>
    <lineage>
        <taxon>Eukaryota</taxon>
        <taxon>Fungi</taxon>
        <taxon>Dikarya</taxon>
        <taxon>Ascomycota</taxon>
        <taxon>Pezizomycotina</taxon>
        <taxon>Eurotiomycetes</taxon>
        <taxon>Eurotiomycetidae</taxon>
        <taxon>Onygenales</taxon>
        <taxon>Ajellomycetaceae</taxon>
        <taxon>Histoplasma</taxon>
    </lineage>
</organism>
<protein>
    <submittedName>
        <fullName evidence="1">Uncharacterized protein</fullName>
    </submittedName>
</protein>
<dbReference type="EMBL" id="CP069114">
    <property type="protein sequence ID" value="QSS63620.1"/>
    <property type="molecule type" value="Genomic_DNA"/>
</dbReference>
<accession>A0A8A1MEN6</accession>
<name>A0A8A1MEN6_AJECA</name>
<dbReference type="VEuPathDB" id="FungiDB:I7I51_00679"/>
<gene>
    <name evidence="1" type="ORF">I7I51_00679</name>
</gene>
<proteinExistence type="predicted"/>
<dbReference type="Proteomes" id="UP000663671">
    <property type="component" value="Chromosome 1"/>
</dbReference>